<organism evidence="4 5">
    <name type="scientific">Candidatus Thalassospirochaeta sargassi</name>
    <dbReference type="NCBI Taxonomy" id="3119039"/>
    <lineage>
        <taxon>Bacteria</taxon>
        <taxon>Pseudomonadati</taxon>
        <taxon>Spirochaetota</taxon>
        <taxon>Spirochaetia</taxon>
        <taxon>Spirochaetales</taxon>
        <taxon>Spirochaetaceae</taxon>
        <taxon>Candidatus Thalassospirochaeta</taxon>
    </lineage>
</organism>
<keyword evidence="1" id="KW-0472">Membrane</keyword>
<keyword evidence="1" id="KW-0812">Transmembrane</keyword>
<protein>
    <submittedName>
        <fullName evidence="4">VWA domain-containing protein</fullName>
    </submittedName>
</protein>
<evidence type="ECO:0000256" key="1">
    <source>
        <dbReference type="SAM" id="Phobius"/>
    </source>
</evidence>
<dbReference type="PROSITE" id="PS50234">
    <property type="entry name" value="VWFA"/>
    <property type="match status" value="1"/>
</dbReference>
<dbReference type="Pfam" id="PF13519">
    <property type="entry name" value="VWA_2"/>
    <property type="match status" value="1"/>
</dbReference>
<dbReference type="AlphaFoldDB" id="A0AAJ1IEC3"/>
<dbReference type="Gene3D" id="3.40.50.410">
    <property type="entry name" value="von Willebrand factor, type A domain"/>
    <property type="match status" value="1"/>
</dbReference>
<gene>
    <name evidence="4" type="ORF">PQJ61_03875</name>
</gene>
<accession>A0AAJ1IEC3</accession>
<feature type="chain" id="PRO_5042619654" evidence="2">
    <location>
        <begin position="21"/>
        <end position="549"/>
    </location>
</feature>
<dbReference type="Proteomes" id="UP001221217">
    <property type="component" value="Unassembled WGS sequence"/>
</dbReference>
<dbReference type="InterPro" id="IPR002035">
    <property type="entry name" value="VWF_A"/>
</dbReference>
<dbReference type="InterPro" id="IPR036465">
    <property type="entry name" value="vWFA_dom_sf"/>
</dbReference>
<feature type="signal peptide" evidence="2">
    <location>
        <begin position="1"/>
        <end position="20"/>
    </location>
</feature>
<feature type="domain" description="VWFA" evidence="3">
    <location>
        <begin position="25"/>
        <end position="219"/>
    </location>
</feature>
<sequence>MKKSILIVLLILITSASVFGADRTDMIILLDNSVSVLPYYDNIQNSLIKRIISEHLLPGDTFSLITFADYPEVEISREIRNDEDISEVLAYSAILQPMGNHTDLVLALRFLYKYALDLPLNNRKKIVILTDGIHDPPPGSSYIIDSDAVRAEIEKASADIHREGWDVSIVELEDGPEEIEALTGENRTDVIDTVSQTLGSKPSAFVNDGTDMAGIALGIPLVGIPSHLGESSGELKVPLSIKNRSNEALLFSLSAVNSDGNDILAEKASIRLDPGAEDVLDMKLKLPAELAPGEYSDEINLKLIGGLNTEPKTLKLNYTLIEKGSLNRGLEFILDWRVIAVIVAIIIAVIIILLIKRAGTGRIGGYYENEDGEKLTPLDIKHEDEASVEEKAVKEEESEKREPEEYLIAAMASESEDVIPHKKNRPVQMLVYGQNTKLGISNVKWLGLNKKRSIGSSSSSIFRIFFIKVPSVIAHIECTGDDFILTPVKEEFFPDLSGPLHNCLNKKIKIVSQENKMFYIEFRQWISELEKLNRLLSMTKHSGSPDMEF</sequence>
<feature type="transmembrane region" description="Helical" evidence="1">
    <location>
        <begin position="336"/>
        <end position="355"/>
    </location>
</feature>
<evidence type="ECO:0000313" key="4">
    <source>
        <dbReference type="EMBL" id="MDC7225885.1"/>
    </source>
</evidence>
<keyword evidence="2" id="KW-0732">Signal</keyword>
<proteinExistence type="predicted"/>
<evidence type="ECO:0000313" key="5">
    <source>
        <dbReference type="Proteomes" id="UP001221217"/>
    </source>
</evidence>
<comment type="caution">
    <text evidence="4">The sequence shown here is derived from an EMBL/GenBank/DDBJ whole genome shotgun (WGS) entry which is preliminary data.</text>
</comment>
<dbReference type="SMART" id="SM00327">
    <property type="entry name" value="VWA"/>
    <property type="match status" value="1"/>
</dbReference>
<reference evidence="4 5" key="1">
    <citation type="submission" date="2022-12" db="EMBL/GenBank/DDBJ databases">
        <title>Metagenome assembled genome from gulf of manar.</title>
        <authorList>
            <person name="Kohli P."/>
            <person name="Pk S."/>
            <person name="Venkata Ramana C."/>
            <person name="Sasikala C."/>
        </authorList>
    </citation>
    <scope>NUCLEOTIDE SEQUENCE [LARGE SCALE GENOMIC DNA]</scope>
    <source>
        <strain evidence="4">JB008</strain>
    </source>
</reference>
<dbReference type="SUPFAM" id="SSF53300">
    <property type="entry name" value="vWA-like"/>
    <property type="match status" value="1"/>
</dbReference>
<dbReference type="CDD" id="cd00198">
    <property type="entry name" value="vWFA"/>
    <property type="match status" value="1"/>
</dbReference>
<keyword evidence="1" id="KW-1133">Transmembrane helix</keyword>
<dbReference type="EMBL" id="JAQQAL010000010">
    <property type="protein sequence ID" value="MDC7225885.1"/>
    <property type="molecule type" value="Genomic_DNA"/>
</dbReference>
<evidence type="ECO:0000256" key="2">
    <source>
        <dbReference type="SAM" id="SignalP"/>
    </source>
</evidence>
<evidence type="ECO:0000259" key="3">
    <source>
        <dbReference type="PROSITE" id="PS50234"/>
    </source>
</evidence>
<name>A0AAJ1IEC3_9SPIO</name>